<reference evidence="1" key="1">
    <citation type="submission" date="2021-01" db="EMBL/GenBank/DDBJ databases">
        <authorList>
            <person name="Sun Q."/>
        </authorList>
    </citation>
    <scope>NUCLEOTIDE SEQUENCE</scope>
    <source>
        <strain evidence="1">YIM B02566</strain>
    </source>
</reference>
<dbReference type="EMBL" id="JAENHL010000006">
    <property type="protein sequence ID" value="MBK1865971.1"/>
    <property type="molecule type" value="Genomic_DNA"/>
</dbReference>
<gene>
    <name evidence="1" type="ORF">JHL16_06370</name>
</gene>
<sequence length="407" mass="42836">MAGRHVPMTIDAARGFIRRQFATTVGSESIEAAAGLGRVVAGDLRANADLPRFNASAMDGYAVRTADLDGANLKILRVVGRSLAGHPAQMELGEGEAMRVLTGAVLPTGADRVLKQEDCVESNGWIAPSLPLSGRPHVRMKAEDVARGAVVIADGTRLGARHLALLGSLGIDLIRVHRPLRVALFSTGDEVSPGPVLGEGLIGDANRPMLWALLREFGCVVSDGGIIPDDQEQLTGILLAAAQDNDLMITTGGMSVGDEDHLTSVIRRRGFLEFWRLNVRPGKPVGFGDIDDCPVLGLPGNPIAAMVMFLMLGLPLIAQLSGERADYPKFLKLPMATALDKNAGWWEAIPARLCAGPGGNTCVEAVEKRGSAMLSSLVAADGFIILPEGTGPVTAGDEVDFLFLTGS</sequence>
<name>A0ACC5R0H8_9HYPH</name>
<accession>A0ACC5R0H8</accession>
<organism evidence="1 2">
    <name type="scientific">Taklimakanibacter albus</name>
    <dbReference type="NCBI Taxonomy" id="2800327"/>
    <lineage>
        <taxon>Bacteria</taxon>
        <taxon>Pseudomonadati</taxon>
        <taxon>Pseudomonadota</taxon>
        <taxon>Alphaproteobacteria</taxon>
        <taxon>Hyphomicrobiales</taxon>
        <taxon>Aestuariivirgaceae</taxon>
        <taxon>Taklimakanibacter</taxon>
    </lineage>
</organism>
<keyword evidence="2" id="KW-1185">Reference proteome</keyword>
<dbReference type="Proteomes" id="UP000616151">
    <property type="component" value="Unassembled WGS sequence"/>
</dbReference>
<evidence type="ECO:0000313" key="1">
    <source>
        <dbReference type="EMBL" id="MBK1865971.1"/>
    </source>
</evidence>
<protein>
    <submittedName>
        <fullName evidence="1">Molybdopterin molybdotransferase MoeA</fullName>
    </submittedName>
</protein>
<evidence type="ECO:0000313" key="2">
    <source>
        <dbReference type="Proteomes" id="UP000616151"/>
    </source>
</evidence>
<proteinExistence type="predicted"/>
<comment type="caution">
    <text evidence="1">The sequence shown here is derived from an EMBL/GenBank/DDBJ whole genome shotgun (WGS) entry which is preliminary data.</text>
</comment>